<reference evidence="2 3" key="1">
    <citation type="submission" date="2018-07" db="EMBL/GenBank/DDBJ databases">
        <title>Genome sequence of Rhodococcus rhodnii ATCC 35071 from Rhodnius prolixus.</title>
        <authorList>
            <person name="Patel V."/>
            <person name="Vogel K.J."/>
        </authorList>
    </citation>
    <scope>NUCLEOTIDE SEQUENCE [LARGE SCALE GENOMIC DNA]</scope>
    <source>
        <strain evidence="2 3">ATCC 35071</strain>
    </source>
</reference>
<dbReference type="Proteomes" id="UP000471120">
    <property type="component" value="Unassembled WGS sequence"/>
</dbReference>
<dbReference type="Pfam" id="PF00459">
    <property type="entry name" value="Inositol_P"/>
    <property type="match status" value="1"/>
</dbReference>
<organism evidence="2 3">
    <name type="scientific">Rhodococcus rhodnii</name>
    <dbReference type="NCBI Taxonomy" id="38312"/>
    <lineage>
        <taxon>Bacteria</taxon>
        <taxon>Bacillati</taxon>
        <taxon>Actinomycetota</taxon>
        <taxon>Actinomycetes</taxon>
        <taxon>Mycobacteriales</taxon>
        <taxon>Nocardiaceae</taxon>
        <taxon>Rhodococcus</taxon>
    </lineage>
</organism>
<sequence>MSAHPALTAASDAALAAYRDAVSRYTREQLRAVEMVGADGTDTMFVDVVVEDAVISAATKAGVNVLTEERGFVDIGSAVTLVVDPVDGSANAAAGVPLSCFSATVAVDGEFTESITTWLHTGLVWWASRTESTFRTSGCTDLASAAVSVLRPHERNWDAWSRVAREAKRIRILSCSTLDAAFVATGAVDAFLDAGSDTHRLMDIAAAVVLVGASGGVVVDAYDRPIEFDTDLTRRWSGIVAATPELAASLQEKVAG</sequence>
<feature type="binding site" evidence="1">
    <location>
        <position position="84"/>
    </location>
    <ligand>
        <name>Mg(2+)</name>
        <dbReference type="ChEBI" id="CHEBI:18420"/>
        <label>1</label>
        <note>catalytic</note>
    </ligand>
</feature>
<dbReference type="AlphaFoldDB" id="A0A6P2CBS8"/>
<evidence type="ECO:0000313" key="2">
    <source>
        <dbReference type="EMBL" id="TXG89792.1"/>
    </source>
</evidence>
<dbReference type="EMBL" id="QRCM01000001">
    <property type="protein sequence ID" value="TXG89792.1"/>
    <property type="molecule type" value="Genomic_DNA"/>
</dbReference>
<dbReference type="Gene3D" id="3.30.540.10">
    <property type="entry name" value="Fructose-1,6-Bisphosphatase, subunit A, domain 1"/>
    <property type="match status" value="1"/>
</dbReference>
<gene>
    <name evidence="2" type="ORF">DW322_05660</name>
</gene>
<comment type="caution">
    <text evidence="2">The sequence shown here is derived from an EMBL/GenBank/DDBJ whole genome shotgun (WGS) entry which is preliminary data.</text>
</comment>
<proteinExistence type="predicted"/>
<feature type="binding site" evidence="1">
    <location>
        <position position="87"/>
    </location>
    <ligand>
        <name>Mg(2+)</name>
        <dbReference type="ChEBI" id="CHEBI:18420"/>
        <label>1</label>
        <note>catalytic</note>
    </ligand>
</feature>
<comment type="cofactor">
    <cofactor evidence="1">
        <name>Mg(2+)</name>
        <dbReference type="ChEBI" id="CHEBI:18420"/>
    </cofactor>
</comment>
<dbReference type="PANTHER" id="PTHR20854:SF4">
    <property type="entry name" value="INOSITOL-1-MONOPHOSPHATASE-RELATED"/>
    <property type="match status" value="1"/>
</dbReference>
<feature type="binding site" evidence="1">
    <location>
        <position position="203"/>
    </location>
    <ligand>
        <name>Mg(2+)</name>
        <dbReference type="ChEBI" id="CHEBI:18420"/>
        <label>1</label>
        <note>catalytic</note>
    </ligand>
</feature>
<evidence type="ECO:0000256" key="1">
    <source>
        <dbReference type="PIRSR" id="PIRSR600760-2"/>
    </source>
</evidence>
<name>A0A6P2CBS8_9NOCA</name>
<feature type="binding site" evidence="1">
    <location>
        <position position="68"/>
    </location>
    <ligand>
        <name>Mg(2+)</name>
        <dbReference type="ChEBI" id="CHEBI:18420"/>
        <label>1</label>
        <note>catalytic</note>
    </ligand>
</feature>
<dbReference type="GO" id="GO:0007165">
    <property type="term" value="P:signal transduction"/>
    <property type="evidence" value="ECO:0007669"/>
    <property type="project" value="TreeGrafter"/>
</dbReference>
<dbReference type="PRINTS" id="PR00377">
    <property type="entry name" value="IMPHPHTASES"/>
</dbReference>
<protein>
    <submittedName>
        <fullName evidence="2">Inositol monophosphatase</fullName>
    </submittedName>
</protein>
<dbReference type="GO" id="GO:0046872">
    <property type="term" value="F:metal ion binding"/>
    <property type="evidence" value="ECO:0007669"/>
    <property type="project" value="UniProtKB-KW"/>
</dbReference>
<dbReference type="PANTHER" id="PTHR20854">
    <property type="entry name" value="INOSITOL MONOPHOSPHATASE"/>
    <property type="match status" value="1"/>
</dbReference>
<accession>A0A6P2CBS8</accession>
<dbReference type="GO" id="GO:0008934">
    <property type="term" value="F:inositol monophosphate 1-phosphatase activity"/>
    <property type="evidence" value="ECO:0007669"/>
    <property type="project" value="TreeGrafter"/>
</dbReference>
<dbReference type="SUPFAM" id="SSF56655">
    <property type="entry name" value="Carbohydrate phosphatase"/>
    <property type="match status" value="1"/>
</dbReference>
<dbReference type="InterPro" id="IPR000760">
    <property type="entry name" value="Inositol_monophosphatase-like"/>
</dbReference>
<dbReference type="GO" id="GO:0006020">
    <property type="term" value="P:inositol metabolic process"/>
    <property type="evidence" value="ECO:0007669"/>
    <property type="project" value="TreeGrafter"/>
</dbReference>
<keyword evidence="1" id="KW-0479">Metal-binding</keyword>
<keyword evidence="1" id="KW-0460">Magnesium</keyword>
<dbReference type="Gene3D" id="3.40.190.80">
    <property type="match status" value="1"/>
</dbReference>
<evidence type="ECO:0000313" key="3">
    <source>
        <dbReference type="Proteomes" id="UP000471120"/>
    </source>
</evidence>